<dbReference type="RefSeq" id="WP_045442309.1">
    <property type="nucleotide sequence ID" value="NZ_BBIO01000001.1"/>
</dbReference>
<comment type="catalytic activity">
    <reaction evidence="1">
        <text>Exolytic cleavage of the (1-&gt;4)-beta-glycosidic linkage between N-acetylmuramic acid (MurNAc) and N-acetylglucosamine (GlcNAc) residues in peptidoglycan, from either the reducing or the non-reducing ends of the peptidoglycan chains, with concomitant formation of a 1,6-anhydrobond in the MurNAc residue.</text>
        <dbReference type="EC" id="4.2.2.n1"/>
    </reaction>
</comment>
<dbReference type="eggNOG" id="COG2821">
    <property type="taxonomic scope" value="Bacteria"/>
</dbReference>
<dbReference type="EMBL" id="BBIO01000001">
    <property type="protein sequence ID" value="GAK43717.1"/>
    <property type="molecule type" value="Genomic_DNA"/>
</dbReference>
<dbReference type="Pfam" id="PF06725">
    <property type="entry name" value="3D"/>
    <property type="match status" value="1"/>
</dbReference>
<dbReference type="Pfam" id="PF03562">
    <property type="entry name" value="MltA"/>
    <property type="match status" value="1"/>
</dbReference>
<evidence type="ECO:0000313" key="7">
    <source>
        <dbReference type="EMBL" id="GAK43717.1"/>
    </source>
</evidence>
<dbReference type="InterPro" id="IPR026044">
    <property type="entry name" value="MltA"/>
</dbReference>
<dbReference type="InterPro" id="IPR036908">
    <property type="entry name" value="RlpA-like_sf"/>
</dbReference>
<keyword evidence="4" id="KW-0961">Cell wall biogenesis/degradation</keyword>
<sequence>MAALALAACAEQEKKAEAPSPPKGAEAVAETSLTRISFAELPGWQGDDHAAALAAFRRTCPVIAARPAGAPLDPRMDGKAGLSGLAGAWAGACAQAGRVAANEARAFFETHFTPYALAAGGKEIGLFTGYYEPEFKAARSPGGAYQTPLRGKPMDLQTIDLGAFDPELEGKRIRGRVEGARFVPYPDRASIEAGNVGPGAAPFVWLADPVDAFFLHIQGSGRLLMEDGTAMRVGFAAKNGRPYTPIGRVMAARGFLSRENISMQSIRDWLKNNPEKRQAILNENRSYIFFQEIEGSDPELGPVGAAGRQLTPWRSLAVDRSVHGLGALLWLETELPGGAPFRQLMVAQDTGSAIKGPIRGDIFMGSGSAAGEIAGKMAGQGRLFLLLPKSAGAAASLSSPRG</sequence>
<dbReference type="Gene3D" id="2.40.240.50">
    <property type="entry name" value="Barwin-like endoglucanases"/>
    <property type="match status" value="1"/>
</dbReference>
<dbReference type="GO" id="GO:0009253">
    <property type="term" value="P:peptidoglycan catabolic process"/>
    <property type="evidence" value="ECO:0007669"/>
    <property type="project" value="TreeGrafter"/>
</dbReference>
<gene>
    <name evidence="7" type="ORF">M2A_0216</name>
</gene>
<dbReference type="PANTHER" id="PTHR30124:SF0">
    <property type="entry name" value="MEMBRANE-BOUND LYTIC MUREIN TRANSGLYCOSYLASE A"/>
    <property type="match status" value="1"/>
</dbReference>
<dbReference type="GO" id="GO:0019867">
    <property type="term" value="C:outer membrane"/>
    <property type="evidence" value="ECO:0007669"/>
    <property type="project" value="InterPro"/>
</dbReference>
<protein>
    <recommendedName>
        <fullName evidence="2">peptidoglycan lytic exotransglycosylase</fullName>
        <ecNumber evidence="2">4.2.2.n1</ecNumber>
    </recommendedName>
    <alternativeName>
        <fullName evidence="5">Murein hydrolase A</fullName>
    </alternativeName>
</protein>
<dbReference type="GO" id="GO:0071555">
    <property type="term" value="P:cell wall organization"/>
    <property type="evidence" value="ECO:0007669"/>
    <property type="project" value="UniProtKB-KW"/>
</dbReference>
<dbReference type="InterPro" id="IPR010611">
    <property type="entry name" value="3D_dom"/>
</dbReference>
<keyword evidence="8" id="KW-1185">Reference proteome</keyword>
<dbReference type="Proteomes" id="UP000028702">
    <property type="component" value="Unassembled WGS sequence"/>
</dbReference>
<dbReference type="STRING" id="1333998.M2A_0216"/>
<comment type="caution">
    <text evidence="7">The sequence shown here is derived from an EMBL/GenBank/DDBJ whole genome shotgun (WGS) entry which is preliminary data.</text>
</comment>
<dbReference type="EC" id="4.2.2.n1" evidence="2"/>
<keyword evidence="3" id="KW-0456">Lyase</keyword>
<dbReference type="GO" id="GO:0009254">
    <property type="term" value="P:peptidoglycan turnover"/>
    <property type="evidence" value="ECO:0007669"/>
    <property type="project" value="InterPro"/>
</dbReference>
<name>A0A081B6P9_9HYPH</name>
<feature type="domain" description="Lytic transglycosylase MltA" evidence="6">
    <location>
        <begin position="134"/>
        <end position="291"/>
    </location>
</feature>
<dbReference type="SUPFAM" id="SSF50685">
    <property type="entry name" value="Barwin-like endoglucanases"/>
    <property type="match status" value="1"/>
</dbReference>
<dbReference type="InterPro" id="IPR005300">
    <property type="entry name" value="MltA_B"/>
</dbReference>
<dbReference type="PIRSF" id="PIRSF019422">
    <property type="entry name" value="MltA"/>
    <property type="match status" value="1"/>
</dbReference>
<dbReference type="CDD" id="cd14485">
    <property type="entry name" value="mltA_like_LT_A"/>
    <property type="match status" value="1"/>
</dbReference>
<evidence type="ECO:0000259" key="6">
    <source>
        <dbReference type="SMART" id="SM00925"/>
    </source>
</evidence>
<evidence type="ECO:0000313" key="8">
    <source>
        <dbReference type="Proteomes" id="UP000028702"/>
    </source>
</evidence>
<dbReference type="GO" id="GO:0004553">
    <property type="term" value="F:hydrolase activity, hydrolyzing O-glycosyl compounds"/>
    <property type="evidence" value="ECO:0007669"/>
    <property type="project" value="InterPro"/>
</dbReference>
<accession>A0A081B6P9</accession>
<evidence type="ECO:0000256" key="2">
    <source>
        <dbReference type="ARBA" id="ARBA00012587"/>
    </source>
</evidence>
<organism evidence="7 8">
    <name type="scientific">Tepidicaulis marinus</name>
    <dbReference type="NCBI Taxonomy" id="1333998"/>
    <lineage>
        <taxon>Bacteria</taxon>
        <taxon>Pseudomonadati</taxon>
        <taxon>Pseudomonadota</taxon>
        <taxon>Alphaproteobacteria</taxon>
        <taxon>Hyphomicrobiales</taxon>
        <taxon>Parvibaculaceae</taxon>
        <taxon>Tepidicaulis</taxon>
    </lineage>
</organism>
<dbReference type="GO" id="GO:0008933">
    <property type="term" value="F:peptidoglycan lytic transglycosylase activity"/>
    <property type="evidence" value="ECO:0007669"/>
    <property type="project" value="TreeGrafter"/>
</dbReference>
<evidence type="ECO:0000256" key="3">
    <source>
        <dbReference type="ARBA" id="ARBA00023239"/>
    </source>
</evidence>
<evidence type="ECO:0000256" key="4">
    <source>
        <dbReference type="ARBA" id="ARBA00023316"/>
    </source>
</evidence>
<evidence type="ECO:0000256" key="5">
    <source>
        <dbReference type="ARBA" id="ARBA00030918"/>
    </source>
</evidence>
<proteinExistence type="predicted"/>
<evidence type="ECO:0000256" key="1">
    <source>
        <dbReference type="ARBA" id="ARBA00001420"/>
    </source>
</evidence>
<reference evidence="7 8" key="1">
    <citation type="submission" date="2014-07" db="EMBL/GenBank/DDBJ databases">
        <title>Tepidicaulis marinum gen. nov., sp. nov., a novel marine bacterium denitrifying nitrate to nitrous oxide strictly under microaerobic conditions.</title>
        <authorList>
            <person name="Takeuchi M."/>
            <person name="Yamagishi T."/>
            <person name="Kamagata Y."/>
            <person name="Oshima K."/>
            <person name="Hattori M."/>
            <person name="Katayama T."/>
            <person name="Hanada S."/>
            <person name="Tamaki H."/>
            <person name="Marumo K."/>
            <person name="Maeda H."/>
            <person name="Nedachi M."/>
            <person name="Iwasaki W."/>
            <person name="Suwa Y."/>
            <person name="Sakata S."/>
        </authorList>
    </citation>
    <scope>NUCLEOTIDE SEQUENCE [LARGE SCALE GENOMIC DNA]</scope>
    <source>
        <strain evidence="7 8">MA2</strain>
    </source>
</reference>
<dbReference type="AlphaFoldDB" id="A0A081B6P9"/>
<dbReference type="Gene3D" id="2.40.40.10">
    <property type="entry name" value="RlpA-like domain"/>
    <property type="match status" value="1"/>
</dbReference>
<dbReference type="PANTHER" id="PTHR30124">
    <property type="entry name" value="MEMBRANE-BOUND LYTIC MUREIN TRANSGLYCOSYLASE A"/>
    <property type="match status" value="1"/>
</dbReference>
<dbReference type="CDD" id="cd14668">
    <property type="entry name" value="mlta_B"/>
    <property type="match status" value="1"/>
</dbReference>
<dbReference type="SMART" id="SM00925">
    <property type="entry name" value="MltA"/>
    <property type="match status" value="1"/>
</dbReference>